<dbReference type="PIRSF" id="PIRSF039099">
    <property type="entry name" value="APP-BP1"/>
    <property type="match status" value="1"/>
</dbReference>
<protein>
    <recommendedName>
        <fullName evidence="3 5">NEDD8-activating enzyme E1 regulatory subunit</fullName>
    </recommendedName>
</protein>
<dbReference type="GO" id="GO:0019781">
    <property type="term" value="F:NEDD8 activating enzyme activity"/>
    <property type="evidence" value="ECO:0007669"/>
    <property type="project" value="UniProtKB-UniRule"/>
</dbReference>
<keyword evidence="4 5" id="KW-0833">Ubl conjugation pathway</keyword>
<comment type="caution">
    <text evidence="7">The sequence shown here is derived from an EMBL/GenBank/DDBJ whole genome shotgun (WGS) entry which is preliminary data.</text>
</comment>
<dbReference type="InterPro" id="IPR030667">
    <property type="entry name" value="APP-BP1"/>
</dbReference>
<dbReference type="PANTHER" id="PTHR10953">
    <property type="entry name" value="UBIQUITIN-ACTIVATING ENZYME E1"/>
    <property type="match status" value="1"/>
</dbReference>
<evidence type="ECO:0000256" key="5">
    <source>
        <dbReference type="PIRNR" id="PIRNR039099"/>
    </source>
</evidence>
<feature type="domain" description="THIF-type NAD/FAD binding fold" evidence="6">
    <location>
        <begin position="14"/>
        <end position="524"/>
    </location>
</feature>
<accession>A0A1X2ITV2</accession>
<dbReference type="GO" id="GO:0045116">
    <property type="term" value="P:protein neddylation"/>
    <property type="evidence" value="ECO:0007669"/>
    <property type="project" value="UniProtKB-UniRule"/>
</dbReference>
<evidence type="ECO:0000256" key="4">
    <source>
        <dbReference type="ARBA" id="ARBA00022786"/>
    </source>
</evidence>
<dbReference type="Pfam" id="PF00899">
    <property type="entry name" value="ThiF"/>
    <property type="match status" value="1"/>
</dbReference>
<dbReference type="AlphaFoldDB" id="A0A1X2ITV2"/>
<dbReference type="InterPro" id="IPR000594">
    <property type="entry name" value="ThiF_NAD_FAD-bd"/>
</dbReference>
<proteinExistence type="inferred from homology"/>
<dbReference type="FunFam" id="3.40.50.720:FF:000475">
    <property type="entry name" value="NEDD8-activating enzyme E1 regulatory subunit"/>
    <property type="match status" value="1"/>
</dbReference>
<dbReference type="SUPFAM" id="SSF69572">
    <property type="entry name" value="Activating enzymes of the ubiquitin-like proteins"/>
    <property type="match status" value="1"/>
</dbReference>
<reference evidence="7 8" key="1">
    <citation type="submission" date="2016-07" db="EMBL/GenBank/DDBJ databases">
        <title>Pervasive Adenine N6-methylation of Active Genes in Fungi.</title>
        <authorList>
            <consortium name="DOE Joint Genome Institute"/>
            <person name="Mondo S.J."/>
            <person name="Dannebaum R.O."/>
            <person name="Kuo R.C."/>
            <person name="Labutti K."/>
            <person name="Haridas S."/>
            <person name="Kuo A."/>
            <person name="Salamov A."/>
            <person name="Ahrendt S.R."/>
            <person name="Lipzen A."/>
            <person name="Sullivan W."/>
            <person name="Andreopoulos W.B."/>
            <person name="Clum A."/>
            <person name="Lindquist E."/>
            <person name="Daum C."/>
            <person name="Ramamoorthy G.K."/>
            <person name="Gryganskyi A."/>
            <person name="Culley D."/>
            <person name="Magnuson J.K."/>
            <person name="James T.Y."/>
            <person name="O'Malley M.A."/>
            <person name="Stajich J.E."/>
            <person name="Spatafora J.W."/>
            <person name="Visel A."/>
            <person name="Grigoriev I.V."/>
        </authorList>
    </citation>
    <scope>NUCLEOTIDE SEQUENCE [LARGE SCALE GENOMIC DNA]</scope>
    <source>
        <strain evidence="7 8">NRRL 1336</strain>
    </source>
</reference>
<dbReference type="OrthoDB" id="1708823at2759"/>
<evidence type="ECO:0000313" key="8">
    <source>
        <dbReference type="Proteomes" id="UP000193560"/>
    </source>
</evidence>
<dbReference type="STRING" id="90262.A0A1X2ITV2"/>
<sequence length="539" mass="60666">MENTPVIDLKTQRYDRQLRLWATSGQAALENAKVCLLNATATGSEVLKNLILPGIGGITIVDEKMVDRHDIRTNFFLEPSNISESKAEAVVNLLKELNEAVETQFVNKSAHELIHQEPSFFDSFTLIVASNLHASDLASLARICETNKRILISVSSKGLCGAFRIQTHEHTIIETHPENASDLRLNQPFKQLVDYVNSFGDLDALDQTDHAHVPFIVVLLIFVDKWKAEHDGKAPLSYAERNQLKENVRASMRTVDEENFEEAISNIWRLSGSTNIPSDIQSIFEHPACTELNSQSNYFWVIARAVHDFVINEGQGQLPLSGKLPDMKSDTKSYVGLQNAYRQKALDDLQSVTQRVNILLDQFNIGNETLPLDAVETFCKNAAHIKLIDYRSIREELEQPKLDLIENLLTSDENMAYYIIFRAADRFFTEHQRYPGTIDGDQVDDCEDDTNEVALLKEQVIKTLEDMGVTSGATLAEEYMIKQITNYIRFRDHETANLAALMGGLVAQEAIKLITRQYIPINNTCVFNGIASTSSVFNL</sequence>
<keyword evidence="8" id="KW-1185">Reference proteome</keyword>
<evidence type="ECO:0000313" key="7">
    <source>
        <dbReference type="EMBL" id="ORZ22207.1"/>
    </source>
</evidence>
<evidence type="ECO:0000259" key="6">
    <source>
        <dbReference type="Pfam" id="PF00899"/>
    </source>
</evidence>
<comment type="function">
    <text evidence="5">Regulatory subunit of the dimeric UBA3-ULA1 E1 enzyme.</text>
</comment>
<name>A0A1X2ITV2_9FUNG</name>
<gene>
    <name evidence="7" type="ORF">BCR42DRAFT_344867</name>
</gene>
<comment type="pathway">
    <text evidence="1 5">Protein modification; protein neddylation.</text>
</comment>
<dbReference type="UniPathway" id="UPA00885"/>
<dbReference type="Proteomes" id="UP000193560">
    <property type="component" value="Unassembled WGS sequence"/>
</dbReference>
<organism evidence="7 8">
    <name type="scientific">Absidia repens</name>
    <dbReference type="NCBI Taxonomy" id="90262"/>
    <lineage>
        <taxon>Eukaryota</taxon>
        <taxon>Fungi</taxon>
        <taxon>Fungi incertae sedis</taxon>
        <taxon>Mucoromycota</taxon>
        <taxon>Mucoromycotina</taxon>
        <taxon>Mucoromycetes</taxon>
        <taxon>Mucorales</taxon>
        <taxon>Cunninghamellaceae</taxon>
        <taxon>Absidia</taxon>
    </lineage>
</organism>
<evidence type="ECO:0000256" key="3">
    <source>
        <dbReference type="ARBA" id="ARBA00015407"/>
    </source>
</evidence>
<dbReference type="InterPro" id="IPR045886">
    <property type="entry name" value="ThiF/MoeB/HesA"/>
</dbReference>
<dbReference type="InterPro" id="IPR035985">
    <property type="entry name" value="Ubiquitin-activating_enz"/>
</dbReference>
<dbReference type="Gene3D" id="3.40.50.720">
    <property type="entry name" value="NAD(P)-binding Rossmann-like Domain"/>
    <property type="match status" value="2"/>
</dbReference>
<dbReference type="EMBL" id="MCGE01000004">
    <property type="protein sequence ID" value="ORZ22207.1"/>
    <property type="molecule type" value="Genomic_DNA"/>
</dbReference>
<evidence type="ECO:0000256" key="2">
    <source>
        <dbReference type="ARBA" id="ARBA00006868"/>
    </source>
</evidence>
<comment type="similarity">
    <text evidence="2 5">Belongs to the ubiquitin-activating E1 family. ULA1 subfamily.</text>
</comment>
<evidence type="ECO:0000256" key="1">
    <source>
        <dbReference type="ARBA" id="ARBA00005032"/>
    </source>
</evidence>
<dbReference type="GO" id="GO:0005737">
    <property type="term" value="C:cytoplasm"/>
    <property type="evidence" value="ECO:0007669"/>
    <property type="project" value="TreeGrafter"/>
</dbReference>
<dbReference type="PANTHER" id="PTHR10953:SF29">
    <property type="entry name" value="NEDD8-ACTIVATING ENZYME E1 REGULATORY SUBUNIT"/>
    <property type="match status" value="1"/>
</dbReference>